<dbReference type="GO" id="GO:0017176">
    <property type="term" value="F:phosphatidylinositol N-acetylglucosaminyltransferase activity"/>
    <property type="evidence" value="ECO:0007669"/>
    <property type="project" value="UniProtKB-EC"/>
</dbReference>
<dbReference type="FunFam" id="3.40.50.2000:FF:000093">
    <property type="entry name" value="UDP-GlcNAc:PI a1-6 GlcNAc-transferase"/>
    <property type="match status" value="1"/>
</dbReference>
<evidence type="ECO:0000256" key="1">
    <source>
        <dbReference type="ARBA" id="ARBA00004687"/>
    </source>
</evidence>
<dbReference type="AlphaFoldDB" id="M8B0F9"/>
<dbReference type="EC" id="2.4.1.198" evidence="2"/>
<dbReference type="Gene3D" id="3.40.50.2000">
    <property type="entry name" value="Glycogen Phosphorylase B"/>
    <property type="match status" value="3"/>
</dbReference>
<dbReference type="SUPFAM" id="SSF53756">
    <property type="entry name" value="UDP-Glycosyltransferase/glycogen phosphorylase"/>
    <property type="match status" value="1"/>
</dbReference>
<dbReference type="EnsemblPlants" id="EMT07085">
    <property type="protein sequence ID" value="EMT07085"/>
    <property type="gene ID" value="F775_12387"/>
</dbReference>
<reference evidence="9" key="1">
    <citation type="submission" date="2015-06" db="UniProtKB">
        <authorList>
            <consortium name="EnsemblPlants"/>
        </authorList>
    </citation>
    <scope>IDENTIFICATION</scope>
</reference>
<dbReference type="InterPro" id="IPR001296">
    <property type="entry name" value="Glyco_trans_1"/>
</dbReference>
<keyword evidence="5" id="KW-0808">Transferase</keyword>
<accession>M8B0F9</accession>
<dbReference type="InterPro" id="IPR013234">
    <property type="entry name" value="PIGA_GPI_anchor_biosynthesis"/>
</dbReference>
<feature type="domain" description="PIGA GPI anchor biosynthesis" evidence="8">
    <location>
        <begin position="139"/>
        <end position="228"/>
    </location>
</feature>
<evidence type="ECO:0000313" key="9">
    <source>
        <dbReference type="EnsemblPlants" id="EMT07085"/>
    </source>
</evidence>
<feature type="domain" description="Glycosyl transferase family 1" evidence="7">
    <location>
        <begin position="346"/>
        <end position="400"/>
    </location>
</feature>
<keyword evidence="4" id="KW-0328">Glycosyltransferase</keyword>
<sequence>MAIHRKSPAAQQVKCTRKFPNNTQMKSQAHTREWKGKVGWEDATAWDMGDDDAGGNERLLRRAVVESGPRTPAAPRQTVTLGAAWPFQCFTHNGWKSRKHRILMVSDFFFPNFGGVESHIYYLSQCLLKLGHKVVVMTHAYGKRSGVRYVTGGLKVYYVPWRPFLMQNTLPTLFMTFPIIRTILIREKISVVHGHQAFSTTCHEALMHARTMGYKVVFTDHSLYGFADVGSIHMNKVLQFTLADIDQAICVSHTSKENTVLRSGISPEKVFMVPNAVDTAMFTPSSTRLSCDEIIIVVISRLVYRKGADLLVEVIPEVCRLFPKVRFIVGGDRPKRVRLEEMRENSLTEAFCIAILEAASCGLLTVSTRVGGVPEVLPDDMIVLAEPDPEDMVRAVRQAIDILPGIDPQIMHRRMKKLYSWDDVAKRTEIVYDRAMQSSNTNLLDRLPRYLTCGAWAGKLFCLVMIINYLVWCLLEFLQPAEGIEEVPDIGSLHIRLDSADDQCETQGN</sequence>
<dbReference type="InterPro" id="IPR039507">
    <property type="entry name" value="PIG-A/GPI3"/>
</dbReference>
<dbReference type="PANTHER" id="PTHR45871:SF1">
    <property type="entry name" value="PHOSPHATIDYLINOSITOL N-ACETYLGLUCOSAMINYLTRANSFERASE SUBUNIT A"/>
    <property type="match status" value="1"/>
</dbReference>
<dbReference type="GO" id="GO:0000506">
    <property type="term" value="C:glycosylphosphatidylinositol-N-acetylglucosaminyltransferase (GPI-GnT) complex"/>
    <property type="evidence" value="ECO:0007669"/>
    <property type="project" value="InterPro"/>
</dbReference>
<evidence type="ECO:0000256" key="5">
    <source>
        <dbReference type="ARBA" id="ARBA00022679"/>
    </source>
</evidence>
<organism evidence="9">
    <name type="scientific">Aegilops tauschii</name>
    <name type="common">Tausch's goatgrass</name>
    <name type="synonym">Aegilops squarrosa</name>
    <dbReference type="NCBI Taxonomy" id="37682"/>
    <lineage>
        <taxon>Eukaryota</taxon>
        <taxon>Viridiplantae</taxon>
        <taxon>Streptophyta</taxon>
        <taxon>Embryophyta</taxon>
        <taxon>Tracheophyta</taxon>
        <taxon>Spermatophyta</taxon>
        <taxon>Magnoliopsida</taxon>
        <taxon>Liliopsida</taxon>
        <taxon>Poales</taxon>
        <taxon>Poaceae</taxon>
        <taxon>BOP clade</taxon>
        <taxon>Pooideae</taxon>
        <taxon>Triticodae</taxon>
        <taxon>Triticeae</taxon>
        <taxon>Triticinae</taxon>
        <taxon>Aegilops</taxon>
    </lineage>
</organism>
<evidence type="ECO:0000259" key="8">
    <source>
        <dbReference type="Pfam" id="PF08288"/>
    </source>
</evidence>
<proteinExistence type="predicted"/>
<dbReference type="GO" id="GO:0006506">
    <property type="term" value="P:GPI anchor biosynthetic process"/>
    <property type="evidence" value="ECO:0007669"/>
    <property type="project" value="UniProtKB-UniPathway"/>
</dbReference>
<protein>
    <recommendedName>
        <fullName evidence="2">phosphatidylinositol N-acetylglucosaminyltransferase</fullName>
        <ecNumber evidence="2">2.4.1.198</ecNumber>
    </recommendedName>
    <alternativeName>
        <fullName evidence="6">GlcNAc-PI synthesis protein</fullName>
    </alternativeName>
</protein>
<evidence type="ECO:0000256" key="3">
    <source>
        <dbReference type="ARBA" id="ARBA00022502"/>
    </source>
</evidence>
<dbReference type="ExpressionAtlas" id="M8B0F9">
    <property type="expression patterns" value="baseline"/>
</dbReference>
<evidence type="ECO:0000256" key="2">
    <source>
        <dbReference type="ARBA" id="ARBA00012420"/>
    </source>
</evidence>
<name>M8B0F9_AEGTA</name>
<dbReference type="PANTHER" id="PTHR45871">
    <property type="entry name" value="N-ACETYLGLUCOSAMINYL-PHOSPHATIDYLINOSITOL BIOSYNTHETIC PROTEIN"/>
    <property type="match status" value="1"/>
</dbReference>
<dbReference type="Pfam" id="PF08288">
    <property type="entry name" value="PIGA"/>
    <property type="match status" value="1"/>
</dbReference>
<dbReference type="CDD" id="cd03796">
    <property type="entry name" value="GT4_PIG-A-like"/>
    <property type="match status" value="1"/>
</dbReference>
<dbReference type="Pfam" id="PF00534">
    <property type="entry name" value="Glycos_transf_1"/>
    <property type="match status" value="1"/>
</dbReference>
<evidence type="ECO:0000259" key="7">
    <source>
        <dbReference type="Pfam" id="PF00534"/>
    </source>
</evidence>
<keyword evidence="3" id="KW-0337">GPI-anchor biosynthesis</keyword>
<dbReference type="UniPathway" id="UPA00196"/>
<evidence type="ECO:0000256" key="6">
    <source>
        <dbReference type="ARBA" id="ARBA00032160"/>
    </source>
</evidence>
<comment type="pathway">
    <text evidence="1">Glycolipid biosynthesis; glycosylphosphatidylinositol-anchor biosynthesis.</text>
</comment>
<evidence type="ECO:0000256" key="4">
    <source>
        <dbReference type="ARBA" id="ARBA00022676"/>
    </source>
</evidence>